<comment type="similarity">
    <text evidence="2 24">Belongs to the bacterial diacylglycerol kinase family.</text>
</comment>
<keyword evidence="10 23" id="KW-0479">Metal-binding</keyword>
<evidence type="ECO:0000313" key="26">
    <source>
        <dbReference type="Proteomes" id="UP000256561"/>
    </source>
</evidence>
<feature type="binding site" evidence="21">
    <location>
        <begin position="31"/>
        <end position="35"/>
    </location>
    <ligand>
        <name>substrate</name>
    </ligand>
</feature>
<evidence type="ECO:0000256" key="12">
    <source>
        <dbReference type="ARBA" id="ARBA00022777"/>
    </source>
</evidence>
<name>A0A3D8M3C3_9ALTE</name>
<evidence type="ECO:0000256" key="7">
    <source>
        <dbReference type="ARBA" id="ARBA00022519"/>
    </source>
</evidence>
<evidence type="ECO:0000256" key="6">
    <source>
        <dbReference type="ARBA" id="ARBA00022516"/>
    </source>
</evidence>
<comment type="function">
    <text evidence="24">Catalyzes the ATP-dependent phosphorylation of sn-l,2-diacylglycerol (DAG) to phosphatidic acid. Involved in the recycling of diacylglycerol produced as a by-product during membrane-derived oligosaccharide (MDO) biosynthesis.</text>
</comment>
<keyword evidence="9 24" id="KW-0812">Transmembrane</keyword>
<evidence type="ECO:0000256" key="17">
    <source>
        <dbReference type="ARBA" id="ARBA00023136"/>
    </source>
</evidence>
<feature type="binding site" evidence="22">
    <location>
        <position position="29"/>
    </location>
    <ligand>
        <name>ATP</name>
        <dbReference type="ChEBI" id="CHEBI:30616"/>
    </ligand>
</feature>
<dbReference type="Proteomes" id="UP000256561">
    <property type="component" value="Unassembled WGS sequence"/>
</dbReference>
<evidence type="ECO:0000256" key="8">
    <source>
        <dbReference type="ARBA" id="ARBA00022679"/>
    </source>
</evidence>
<evidence type="ECO:0000313" key="25">
    <source>
        <dbReference type="EMBL" id="RDV24116.1"/>
    </source>
</evidence>
<dbReference type="GO" id="GO:0006654">
    <property type="term" value="P:phosphatidic acid biosynthetic process"/>
    <property type="evidence" value="ECO:0007669"/>
    <property type="project" value="InterPro"/>
</dbReference>
<evidence type="ECO:0000256" key="23">
    <source>
        <dbReference type="PIRSR" id="PIRSR600829-4"/>
    </source>
</evidence>
<evidence type="ECO:0000256" key="20">
    <source>
        <dbReference type="PIRSR" id="PIRSR600829-1"/>
    </source>
</evidence>
<keyword evidence="15 24" id="KW-1133">Transmembrane helix</keyword>
<comment type="subcellular location">
    <subcellularLocation>
        <location evidence="1 24">Cell inner membrane</location>
        <topology evidence="1 24">Multi-pass membrane protein</topology>
    </subcellularLocation>
</comment>
<protein>
    <recommendedName>
        <fullName evidence="4 24">Diacylglycerol kinase</fullName>
        <ecNumber evidence="3 24">2.7.1.107</ecNumber>
    </recommendedName>
</protein>
<keyword evidence="8 24" id="KW-0808">Transferase</keyword>
<dbReference type="GO" id="GO:0004143">
    <property type="term" value="F:ATP-dependent diacylglycerol kinase activity"/>
    <property type="evidence" value="ECO:0007669"/>
    <property type="project" value="UniProtKB-EC"/>
</dbReference>
<evidence type="ECO:0000256" key="5">
    <source>
        <dbReference type="ARBA" id="ARBA00022475"/>
    </source>
</evidence>
<evidence type="ECO:0000256" key="1">
    <source>
        <dbReference type="ARBA" id="ARBA00004429"/>
    </source>
</evidence>
<feature type="binding site" evidence="21">
    <location>
        <begin position="48"/>
        <end position="51"/>
    </location>
    <ligand>
        <name>substrate</name>
    </ligand>
</feature>
<dbReference type="Gene3D" id="1.10.287.3610">
    <property type="match status" value="1"/>
</dbReference>
<evidence type="ECO:0000256" key="4">
    <source>
        <dbReference type="ARBA" id="ARBA00017575"/>
    </source>
</evidence>
<keyword evidence="18" id="KW-0594">Phospholipid biosynthesis</keyword>
<evidence type="ECO:0000256" key="16">
    <source>
        <dbReference type="ARBA" id="ARBA00023098"/>
    </source>
</evidence>
<gene>
    <name evidence="25" type="ORF">DXV75_15620</name>
</gene>
<dbReference type="CDD" id="cd14264">
    <property type="entry name" value="DAGK_IM"/>
    <property type="match status" value="1"/>
</dbReference>
<keyword evidence="17 24" id="KW-0472">Membrane</keyword>
<comment type="caution">
    <text evidence="24">Lacks conserved residue(s) required for the propagation of feature annotation.</text>
</comment>
<accession>A0A3D8M3C3</accession>
<keyword evidence="6" id="KW-0444">Lipid biosynthesis</keyword>
<feature type="binding site" evidence="22">
    <location>
        <position position="77"/>
    </location>
    <ligand>
        <name>ATP</name>
        <dbReference type="ChEBI" id="CHEBI:30616"/>
    </ligand>
</feature>
<keyword evidence="16 24" id="KW-0443">Lipid metabolism</keyword>
<evidence type="ECO:0000256" key="22">
    <source>
        <dbReference type="PIRSR" id="PIRSR600829-3"/>
    </source>
</evidence>
<evidence type="ECO:0000256" key="13">
    <source>
        <dbReference type="ARBA" id="ARBA00022840"/>
    </source>
</evidence>
<feature type="active site" description="Proton acceptor" evidence="20">
    <location>
        <position position="70"/>
    </location>
</feature>
<reference evidence="26" key="1">
    <citation type="submission" date="2018-08" db="EMBL/GenBank/DDBJ databases">
        <authorList>
            <person name="Zhang J."/>
            <person name="Du Z.-J."/>
        </authorList>
    </citation>
    <scope>NUCLEOTIDE SEQUENCE [LARGE SCALE GENOMIC DNA]</scope>
    <source>
        <strain evidence="26">KCTC 52655</strain>
    </source>
</reference>
<keyword evidence="12 24" id="KW-0418">Kinase</keyword>
<keyword evidence="5" id="KW-1003">Cell membrane</keyword>
<dbReference type="GO" id="GO:0005886">
    <property type="term" value="C:plasma membrane"/>
    <property type="evidence" value="ECO:0007669"/>
    <property type="project" value="UniProtKB-SubCell"/>
</dbReference>
<dbReference type="EMBL" id="QRHA01000014">
    <property type="protein sequence ID" value="RDV24116.1"/>
    <property type="molecule type" value="Genomic_DNA"/>
</dbReference>
<keyword evidence="19 24" id="KW-1208">Phospholipid metabolism</keyword>
<evidence type="ECO:0000256" key="11">
    <source>
        <dbReference type="ARBA" id="ARBA00022741"/>
    </source>
</evidence>
<feature type="binding site" evidence="23">
    <location>
        <position position="77"/>
    </location>
    <ligand>
        <name>a divalent metal cation</name>
        <dbReference type="ChEBI" id="CHEBI:60240"/>
    </ligand>
</feature>
<dbReference type="RefSeq" id="WP_115594365.1">
    <property type="nucleotide sequence ID" value="NZ_QRHA01000014.1"/>
</dbReference>
<dbReference type="Pfam" id="PF01219">
    <property type="entry name" value="DAGK_prokar"/>
    <property type="match status" value="1"/>
</dbReference>
<keyword evidence="14 23" id="KW-0460">Magnesium</keyword>
<feature type="binding site" evidence="21">
    <location>
        <position position="99"/>
    </location>
    <ligand>
        <name>substrate</name>
    </ligand>
</feature>
<sequence>MNSKQTGFRRLYFATYYSLKGLKAAFASEAAIRQELAVISLLVPVTFWLNVSSAEQVLLVMSLVIVLIAELMNTALEALADHISTDVHALIGKAKDVGSAAVFVSLVMAGLTWAIILF</sequence>
<evidence type="ECO:0000256" key="21">
    <source>
        <dbReference type="PIRSR" id="PIRSR600829-2"/>
    </source>
</evidence>
<organism evidence="25 26">
    <name type="scientific">Alteromonas aestuariivivens</name>
    <dbReference type="NCBI Taxonomy" id="1938339"/>
    <lineage>
        <taxon>Bacteria</taxon>
        <taxon>Pseudomonadati</taxon>
        <taxon>Pseudomonadota</taxon>
        <taxon>Gammaproteobacteria</taxon>
        <taxon>Alteromonadales</taxon>
        <taxon>Alteromonadaceae</taxon>
        <taxon>Alteromonas/Salinimonas group</taxon>
        <taxon>Alteromonas</taxon>
    </lineage>
</organism>
<dbReference type="PANTHER" id="PTHR34299:SF1">
    <property type="entry name" value="DIACYLGLYCEROL KINASE"/>
    <property type="match status" value="1"/>
</dbReference>
<comment type="cofactor">
    <cofactor evidence="23">
        <name>Mg(2+)</name>
        <dbReference type="ChEBI" id="CHEBI:18420"/>
    </cofactor>
    <text evidence="23">Mn(2+), Zn(2+), Cd(2+) and Co(2+) support activity to lesser extents.</text>
</comment>
<dbReference type="AlphaFoldDB" id="A0A3D8M3C3"/>
<feature type="transmembrane region" description="Helical" evidence="24">
    <location>
        <begin position="97"/>
        <end position="116"/>
    </location>
</feature>
<dbReference type="OrthoDB" id="9796011at2"/>
<evidence type="ECO:0000256" key="24">
    <source>
        <dbReference type="RuleBase" id="RU363065"/>
    </source>
</evidence>
<evidence type="ECO:0000256" key="14">
    <source>
        <dbReference type="ARBA" id="ARBA00022842"/>
    </source>
</evidence>
<dbReference type="EC" id="2.7.1.107" evidence="3 24"/>
<feature type="binding site" evidence="21">
    <location>
        <position position="70"/>
    </location>
    <ligand>
        <name>substrate</name>
    </ligand>
</feature>
<keyword evidence="7 24" id="KW-0997">Cell inner membrane</keyword>
<feature type="binding site" evidence="22">
    <location>
        <position position="17"/>
    </location>
    <ligand>
        <name>ATP</name>
        <dbReference type="ChEBI" id="CHEBI:30616"/>
    </ligand>
</feature>
<keyword evidence="26" id="KW-1185">Reference proteome</keyword>
<feature type="binding site" evidence="22">
    <location>
        <position position="10"/>
    </location>
    <ligand>
        <name>ATP</name>
        <dbReference type="ChEBI" id="CHEBI:30616"/>
    </ligand>
</feature>
<feature type="binding site" evidence="22">
    <location>
        <begin position="95"/>
        <end position="96"/>
    </location>
    <ligand>
        <name>ATP</name>
        <dbReference type="ChEBI" id="CHEBI:30616"/>
    </ligand>
</feature>
<dbReference type="GO" id="GO:0046872">
    <property type="term" value="F:metal ion binding"/>
    <property type="evidence" value="ECO:0007669"/>
    <property type="project" value="UniProtKB-KW"/>
</dbReference>
<dbReference type="InterPro" id="IPR000829">
    <property type="entry name" value="DAGK"/>
</dbReference>
<proteinExistence type="inferred from homology"/>
<dbReference type="GO" id="GO:0005524">
    <property type="term" value="F:ATP binding"/>
    <property type="evidence" value="ECO:0007669"/>
    <property type="project" value="UniProtKB-KW"/>
</dbReference>
<feature type="binding site" evidence="23">
    <location>
        <position position="29"/>
    </location>
    <ligand>
        <name>a divalent metal cation</name>
        <dbReference type="ChEBI" id="CHEBI:60240"/>
    </ligand>
</feature>
<feature type="transmembrane region" description="Helical" evidence="24">
    <location>
        <begin position="57"/>
        <end position="76"/>
    </location>
</feature>
<keyword evidence="11 22" id="KW-0547">Nucleotide-binding</keyword>
<evidence type="ECO:0000256" key="10">
    <source>
        <dbReference type="ARBA" id="ARBA00022723"/>
    </source>
</evidence>
<evidence type="ECO:0000256" key="2">
    <source>
        <dbReference type="ARBA" id="ARBA00005967"/>
    </source>
</evidence>
<evidence type="ECO:0000256" key="19">
    <source>
        <dbReference type="ARBA" id="ARBA00023264"/>
    </source>
</evidence>
<evidence type="ECO:0000256" key="18">
    <source>
        <dbReference type="ARBA" id="ARBA00023209"/>
    </source>
</evidence>
<dbReference type="InterPro" id="IPR036945">
    <property type="entry name" value="DAGK_sf"/>
</dbReference>
<dbReference type="PANTHER" id="PTHR34299">
    <property type="entry name" value="DIACYLGLYCEROL KINASE"/>
    <property type="match status" value="1"/>
</dbReference>
<comment type="caution">
    <text evidence="25">The sequence shown here is derived from an EMBL/GenBank/DDBJ whole genome shotgun (WGS) entry which is preliminary data.</text>
</comment>
<feature type="binding site" evidence="21">
    <location>
        <position position="10"/>
    </location>
    <ligand>
        <name>substrate</name>
    </ligand>
</feature>
<keyword evidence="13 22" id="KW-0067">ATP-binding</keyword>
<evidence type="ECO:0000256" key="3">
    <source>
        <dbReference type="ARBA" id="ARBA00012133"/>
    </source>
</evidence>
<evidence type="ECO:0000256" key="15">
    <source>
        <dbReference type="ARBA" id="ARBA00022989"/>
    </source>
</evidence>
<evidence type="ECO:0000256" key="9">
    <source>
        <dbReference type="ARBA" id="ARBA00022692"/>
    </source>
</evidence>
<dbReference type="InterPro" id="IPR033718">
    <property type="entry name" value="DAGK_prok"/>
</dbReference>
<comment type="catalytic activity">
    <reaction evidence="24">
        <text>a 1,2-diacyl-sn-glycerol + ATP = a 1,2-diacyl-sn-glycero-3-phosphate + ADP + H(+)</text>
        <dbReference type="Rhea" id="RHEA:10272"/>
        <dbReference type="ChEBI" id="CHEBI:15378"/>
        <dbReference type="ChEBI" id="CHEBI:17815"/>
        <dbReference type="ChEBI" id="CHEBI:30616"/>
        <dbReference type="ChEBI" id="CHEBI:58608"/>
        <dbReference type="ChEBI" id="CHEBI:456216"/>
        <dbReference type="EC" id="2.7.1.107"/>
    </reaction>
</comment>